<comment type="caution">
    <text evidence="2">The sequence shown here is derived from an EMBL/GenBank/DDBJ whole genome shotgun (WGS) entry which is preliminary data.</text>
</comment>
<accession>A0A2H0BFV1</accession>
<dbReference type="Pfam" id="PF00903">
    <property type="entry name" value="Glyoxalase"/>
    <property type="match status" value="1"/>
</dbReference>
<dbReference type="InterPro" id="IPR037523">
    <property type="entry name" value="VOC_core"/>
</dbReference>
<proteinExistence type="predicted"/>
<protein>
    <submittedName>
        <fullName evidence="2">Glyoxalase</fullName>
    </submittedName>
</protein>
<reference evidence="2 3" key="1">
    <citation type="submission" date="2017-09" db="EMBL/GenBank/DDBJ databases">
        <title>Depth-based differentiation of microbial function through sediment-hosted aquifers and enrichment of novel symbionts in the deep terrestrial subsurface.</title>
        <authorList>
            <person name="Probst A.J."/>
            <person name="Ladd B."/>
            <person name="Jarett J.K."/>
            <person name="Geller-Mcgrath D.E."/>
            <person name="Sieber C.M."/>
            <person name="Emerson J.B."/>
            <person name="Anantharaman K."/>
            <person name="Thomas B.C."/>
            <person name="Malmstrom R."/>
            <person name="Stieglmeier M."/>
            <person name="Klingl A."/>
            <person name="Woyke T."/>
            <person name="Ryan C.M."/>
            <person name="Banfield J.F."/>
        </authorList>
    </citation>
    <scope>NUCLEOTIDE SEQUENCE [LARGE SCALE GENOMIC DNA]</scope>
    <source>
        <strain evidence="2">CG22_combo_CG10-13_8_21_14_all_39_12</strain>
    </source>
</reference>
<dbReference type="InterPro" id="IPR004360">
    <property type="entry name" value="Glyas_Fos-R_dOase_dom"/>
</dbReference>
<dbReference type="InterPro" id="IPR029068">
    <property type="entry name" value="Glyas_Bleomycin-R_OHBP_Dase"/>
</dbReference>
<dbReference type="PROSITE" id="PS51819">
    <property type="entry name" value="VOC"/>
    <property type="match status" value="1"/>
</dbReference>
<sequence>MNLAAVSVSTKDLTTSVEFYKILGFEFEKFSDTDEHVESINGDGIKLMIDTESMVKSILGIKPTPSNHSQFAILYDSPAEVNERTELLTSKGFDVMKQPWDAFWGQRYAVVKDPNGYLVDVYAYLPKAKPV</sequence>
<dbReference type="Gene3D" id="3.10.180.10">
    <property type="entry name" value="2,3-Dihydroxybiphenyl 1,2-Dioxygenase, domain 1"/>
    <property type="match status" value="1"/>
</dbReference>
<dbReference type="PANTHER" id="PTHR36503:SF3">
    <property type="entry name" value="BLR0126 PROTEIN"/>
    <property type="match status" value="1"/>
</dbReference>
<feature type="domain" description="VOC" evidence="1">
    <location>
        <begin position="2"/>
        <end position="124"/>
    </location>
</feature>
<evidence type="ECO:0000313" key="2">
    <source>
        <dbReference type="EMBL" id="PIP56504.1"/>
    </source>
</evidence>
<name>A0A2H0BFV1_UNCKA</name>
<dbReference type="Proteomes" id="UP000228495">
    <property type="component" value="Unassembled WGS sequence"/>
</dbReference>
<dbReference type="EMBL" id="PCSU01000045">
    <property type="protein sequence ID" value="PIP56504.1"/>
    <property type="molecule type" value="Genomic_DNA"/>
</dbReference>
<dbReference type="SUPFAM" id="SSF54593">
    <property type="entry name" value="Glyoxalase/Bleomycin resistance protein/Dihydroxybiphenyl dioxygenase"/>
    <property type="match status" value="1"/>
</dbReference>
<dbReference type="AlphaFoldDB" id="A0A2H0BFV1"/>
<evidence type="ECO:0000313" key="3">
    <source>
        <dbReference type="Proteomes" id="UP000228495"/>
    </source>
</evidence>
<evidence type="ECO:0000259" key="1">
    <source>
        <dbReference type="PROSITE" id="PS51819"/>
    </source>
</evidence>
<dbReference type="PANTHER" id="PTHR36503">
    <property type="entry name" value="BLR2520 PROTEIN"/>
    <property type="match status" value="1"/>
</dbReference>
<gene>
    <name evidence="2" type="ORF">COX05_02695</name>
</gene>
<organism evidence="2 3">
    <name type="scientific">candidate division WWE3 bacterium CG22_combo_CG10-13_8_21_14_all_39_12</name>
    <dbReference type="NCBI Taxonomy" id="1975094"/>
    <lineage>
        <taxon>Bacteria</taxon>
        <taxon>Katanobacteria</taxon>
    </lineage>
</organism>